<keyword evidence="1" id="KW-0732">Signal</keyword>
<gene>
    <name evidence="2" type="ORF">CWI39_3224p0010</name>
</gene>
<dbReference type="Proteomes" id="UP000293045">
    <property type="component" value="Unassembled WGS sequence"/>
</dbReference>
<dbReference type="AlphaFoldDB" id="A0A4V2JTP5"/>
<comment type="caution">
    <text evidence="2">The sequence shown here is derived from an EMBL/GenBank/DDBJ whole genome shotgun (WGS) entry which is preliminary data.</text>
</comment>
<feature type="signal peptide" evidence="1">
    <location>
        <begin position="1"/>
        <end position="24"/>
    </location>
</feature>
<sequence>MKKTTFKKIVVALCLIITTQTIFSQKYEGMKSVGINLSKTDFGWMTKAVYSQYLTDYWQLKPSIGFEYSTKFDMKHYCIYANTEFMRDIMQSVDNHVFLIGGGATFQYENVDLNGEMGPSFVRKQVNVGLLGSASYEYYVSRKIMLGADLTFNYNPLTKDDHFKNYTYNNEYNFGTSTTGTYNASTSTLLDTIKISKTTIYTKNIEINTTEGIENIVVTNGASTSYPTITDKKFVINHQTKGIDNGVEDITVSINYKNGNSKKLYIKLYTFINMSPIANLVYDANNKILDFSSSLDQDSRFGGKISEYQVTINGVLRKKDETPTFVMTEINSIVSGKSYNVKLDVYDNDNITNTIEKTINL</sequence>
<evidence type="ECO:0000256" key="1">
    <source>
        <dbReference type="SAM" id="SignalP"/>
    </source>
</evidence>
<proteinExistence type="predicted"/>
<feature type="chain" id="PRO_5020848487" evidence="1">
    <location>
        <begin position="25"/>
        <end position="361"/>
    </location>
</feature>
<dbReference type="VEuPathDB" id="MicrosporidiaDB:CWI39_3224p0010"/>
<organism evidence="2 3">
    <name type="scientific">Hamiltosporidium magnivora</name>
    <dbReference type="NCBI Taxonomy" id="148818"/>
    <lineage>
        <taxon>Eukaryota</taxon>
        <taxon>Fungi</taxon>
        <taxon>Fungi incertae sedis</taxon>
        <taxon>Microsporidia</taxon>
        <taxon>Dubosqiidae</taxon>
        <taxon>Hamiltosporidium</taxon>
    </lineage>
</organism>
<evidence type="ECO:0000313" key="3">
    <source>
        <dbReference type="Proteomes" id="UP000293045"/>
    </source>
</evidence>
<protein>
    <submittedName>
        <fullName evidence="2">Uncharacterized protein</fullName>
    </submittedName>
</protein>
<accession>A0A4V2JTP5</accession>
<dbReference type="EMBL" id="PIXR01003224">
    <property type="protein sequence ID" value="TBT97041.1"/>
    <property type="molecule type" value="Genomic_DNA"/>
</dbReference>
<name>A0A4V2JTP5_9MICR</name>
<evidence type="ECO:0000313" key="2">
    <source>
        <dbReference type="EMBL" id="TBT97041.1"/>
    </source>
</evidence>
<reference evidence="2 3" key="1">
    <citation type="submission" date="2017-12" db="EMBL/GenBank/DDBJ databases">
        <authorList>
            <person name="Pombert J.-F."/>
            <person name="Haag K.L."/>
            <person name="Ebert D."/>
        </authorList>
    </citation>
    <scope>NUCLEOTIDE SEQUENCE [LARGE SCALE GENOMIC DNA]</scope>
    <source>
        <strain evidence="2">IL-BN-2</strain>
    </source>
</reference>